<comment type="caution">
    <text evidence="3">The sequence shown here is derived from an EMBL/GenBank/DDBJ whole genome shotgun (WGS) entry which is preliminary data.</text>
</comment>
<dbReference type="InterPro" id="IPR036388">
    <property type="entry name" value="WH-like_DNA-bd_sf"/>
</dbReference>
<dbReference type="InterPro" id="IPR011991">
    <property type="entry name" value="ArsR-like_HTH"/>
</dbReference>
<accession>A0ABR9K508</accession>
<name>A0ABR9K508_9ACTN</name>
<feature type="domain" description="Transcription regulator PadR N-terminal" evidence="2">
    <location>
        <begin position="75"/>
        <end position="143"/>
    </location>
</feature>
<organism evidence="3 4">
    <name type="scientific">Actinomadura algeriensis</name>
    <dbReference type="NCBI Taxonomy" id="1679523"/>
    <lineage>
        <taxon>Bacteria</taxon>
        <taxon>Bacillati</taxon>
        <taxon>Actinomycetota</taxon>
        <taxon>Actinomycetes</taxon>
        <taxon>Streptosporangiales</taxon>
        <taxon>Thermomonosporaceae</taxon>
        <taxon>Actinomadura</taxon>
    </lineage>
</organism>
<dbReference type="Gene3D" id="1.10.10.10">
    <property type="entry name" value="Winged helix-like DNA-binding domain superfamily/Winged helix DNA-binding domain"/>
    <property type="match status" value="1"/>
</dbReference>
<dbReference type="CDD" id="cd00090">
    <property type="entry name" value="HTH_ARSR"/>
    <property type="match status" value="1"/>
</dbReference>
<proteinExistence type="predicted"/>
<evidence type="ECO:0000313" key="3">
    <source>
        <dbReference type="EMBL" id="MBE1537693.1"/>
    </source>
</evidence>
<sequence>MRHKHGSPWGRGDMPGFGPLFGGGPGSGRPWGPPGGFGPGGPGGPGQRPPWAHGRRGGPWGRADRARKGNVRAAILALLAEEPRNGYQIIQQIDERSEHAWRPSPGAVYPALQQLADEGLIAAAETEGRRTYRLTDAGRAYVEEHADDLREPWAAMTPDFGEGVPELFKQAAQTGAAVMQIVHSGRPGQVDRARDVLSKARRDLYRILADDEDPGPDAQEGS</sequence>
<evidence type="ECO:0000259" key="2">
    <source>
        <dbReference type="Pfam" id="PF03551"/>
    </source>
</evidence>
<protein>
    <submittedName>
        <fullName evidence="3">DNA-binding PadR family transcriptional regulator</fullName>
    </submittedName>
</protein>
<dbReference type="PANTHER" id="PTHR43252:SF2">
    <property type="entry name" value="TRANSCRIPTION REGULATOR, PADR-LIKE FAMILY"/>
    <property type="match status" value="1"/>
</dbReference>
<dbReference type="PANTHER" id="PTHR43252">
    <property type="entry name" value="TRANSCRIPTIONAL REGULATOR YQJI"/>
    <property type="match status" value="1"/>
</dbReference>
<dbReference type="RefSeq" id="WP_225961496.1">
    <property type="nucleotide sequence ID" value="NZ_JADBDZ010000001.1"/>
</dbReference>
<gene>
    <name evidence="3" type="ORF">H4W34_007526</name>
</gene>
<dbReference type="InterPro" id="IPR005149">
    <property type="entry name" value="Tscrpt_reg_PadR_N"/>
</dbReference>
<dbReference type="Pfam" id="PF03551">
    <property type="entry name" value="PadR"/>
    <property type="match status" value="1"/>
</dbReference>
<reference evidence="3 4" key="1">
    <citation type="submission" date="2020-10" db="EMBL/GenBank/DDBJ databases">
        <title>Sequencing the genomes of 1000 actinobacteria strains.</title>
        <authorList>
            <person name="Klenk H.-P."/>
        </authorList>
    </citation>
    <scope>NUCLEOTIDE SEQUENCE [LARGE SCALE GENOMIC DNA]</scope>
    <source>
        <strain evidence="3 4">DSM 46744</strain>
    </source>
</reference>
<keyword evidence="4" id="KW-1185">Reference proteome</keyword>
<feature type="compositionally biased region" description="Gly residues" evidence="1">
    <location>
        <begin position="13"/>
        <end position="46"/>
    </location>
</feature>
<feature type="region of interest" description="Disordered" evidence="1">
    <location>
        <begin position="1"/>
        <end position="65"/>
    </location>
</feature>
<evidence type="ECO:0000256" key="1">
    <source>
        <dbReference type="SAM" id="MobiDB-lite"/>
    </source>
</evidence>
<keyword evidence="3" id="KW-0238">DNA-binding</keyword>
<dbReference type="EMBL" id="JADBDZ010000001">
    <property type="protein sequence ID" value="MBE1537693.1"/>
    <property type="molecule type" value="Genomic_DNA"/>
</dbReference>
<evidence type="ECO:0000313" key="4">
    <source>
        <dbReference type="Proteomes" id="UP000627838"/>
    </source>
</evidence>
<dbReference type="GO" id="GO:0003677">
    <property type="term" value="F:DNA binding"/>
    <property type="evidence" value="ECO:0007669"/>
    <property type="project" value="UniProtKB-KW"/>
</dbReference>
<dbReference type="InterPro" id="IPR036390">
    <property type="entry name" value="WH_DNA-bd_sf"/>
</dbReference>
<dbReference type="SUPFAM" id="SSF46785">
    <property type="entry name" value="Winged helix' DNA-binding domain"/>
    <property type="match status" value="1"/>
</dbReference>
<dbReference type="Proteomes" id="UP000627838">
    <property type="component" value="Unassembled WGS sequence"/>
</dbReference>